<dbReference type="AlphaFoldDB" id="A0A6M3IF96"/>
<organism evidence="1">
    <name type="scientific">viral metagenome</name>
    <dbReference type="NCBI Taxonomy" id="1070528"/>
    <lineage>
        <taxon>unclassified sequences</taxon>
        <taxon>metagenomes</taxon>
        <taxon>organismal metagenomes</taxon>
    </lineage>
</organism>
<gene>
    <name evidence="1" type="ORF">MM415B01929_0019</name>
</gene>
<protein>
    <submittedName>
        <fullName evidence="1">Uncharacterized protein</fullName>
    </submittedName>
</protein>
<reference evidence="1" key="1">
    <citation type="submission" date="2020-03" db="EMBL/GenBank/DDBJ databases">
        <title>The deep terrestrial virosphere.</title>
        <authorList>
            <person name="Holmfeldt K."/>
            <person name="Nilsson E."/>
            <person name="Simone D."/>
            <person name="Lopez-Fernandez M."/>
            <person name="Wu X."/>
            <person name="de Brujin I."/>
            <person name="Lundin D."/>
            <person name="Andersson A."/>
            <person name="Bertilsson S."/>
            <person name="Dopson M."/>
        </authorList>
    </citation>
    <scope>NUCLEOTIDE SEQUENCE</scope>
    <source>
        <strain evidence="1">MM415B01929</strain>
    </source>
</reference>
<name>A0A6M3IF96_9ZZZZ</name>
<proteinExistence type="predicted"/>
<sequence length="154" mass="17038">MISGSKFVKGVKSNAPKKGYKITWEDGKIDNIFDESWLPLLDKAQKENRLVTYQTEKNDAGYWNIKSLVLAEIDSEPIFPEAPEDYPDKEVTSTATAVKSTAQKRDTGKNGAFSLSYAKDVACSCISSGQLKPTESKTFIITLASSFLDWLNGE</sequence>
<evidence type="ECO:0000313" key="1">
    <source>
        <dbReference type="EMBL" id="QJA56096.1"/>
    </source>
</evidence>
<accession>A0A6M3IF96</accession>
<dbReference type="EMBL" id="MT141199">
    <property type="protein sequence ID" value="QJA56096.1"/>
    <property type="molecule type" value="Genomic_DNA"/>
</dbReference>